<keyword evidence="2" id="KW-0328">Glycosyltransferase</keyword>
<evidence type="ECO:0000259" key="4">
    <source>
        <dbReference type="Pfam" id="PF00852"/>
    </source>
</evidence>
<protein>
    <submittedName>
        <fullName evidence="6">Alpha (1,3)-fucosyltransferase</fullName>
    </submittedName>
</protein>
<dbReference type="AlphaFoldDB" id="A3HRH8"/>
<dbReference type="Gene3D" id="3.40.50.11660">
    <property type="entry name" value="Glycosyl transferase family 10, C-terminal domain"/>
    <property type="match status" value="1"/>
</dbReference>
<organism evidence="6 7">
    <name type="scientific">Algoriphagus machipongonensis</name>
    <dbReference type="NCBI Taxonomy" id="388413"/>
    <lineage>
        <taxon>Bacteria</taxon>
        <taxon>Pseudomonadati</taxon>
        <taxon>Bacteroidota</taxon>
        <taxon>Cytophagia</taxon>
        <taxon>Cytophagales</taxon>
        <taxon>Cyclobacteriaceae</taxon>
        <taxon>Algoriphagus</taxon>
    </lineage>
</organism>
<dbReference type="HOGENOM" id="CLU_045377_0_0_10"/>
<accession>A3HRH8</accession>
<comment type="similarity">
    <text evidence="1">Belongs to the glycosyltransferase 10 family.</text>
</comment>
<dbReference type="Proteomes" id="UP000003919">
    <property type="component" value="Unassembled WGS sequence"/>
</dbReference>
<evidence type="ECO:0000313" key="7">
    <source>
        <dbReference type="Proteomes" id="UP000003919"/>
    </source>
</evidence>
<dbReference type="STRING" id="388413.ALPR1_09535"/>
<feature type="domain" description="Alpha-(1,3)-fucosyltransferase FucT N-terminal" evidence="5">
    <location>
        <begin position="6"/>
        <end position="95"/>
    </location>
</feature>
<dbReference type="InterPro" id="IPR001503">
    <property type="entry name" value="Glyco_trans_10"/>
</dbReference>
<dbReference type="eggNOG" id="ENOG502Z8NG">
    <property type="taxonomic scope" value="Bacteria"/>
</dbReference>
<sequence length="315" mass="37201">MVLIKIKFVDHYNGFNPESDRIFTFLKRHFPVVLTESDPDFIIYSSWGSEHLHYDCPKIFYTGENHRPNFFLCDYALGFDFLNRTDYLRVPLYSILWYYDFSTLLFPKQQQILDQNPKTKFCCFVASNAGAMERNNFFKKLSNYLPVDSGGKVLNNVGGPVPDKIQFMKPYKFCIAYENSSYPGYVTEKIMDCFIAGCIPIYWGSTCIEKDFNPKRILNRLDYKSDEELIAEIKYLNENHSAYNEFIAQPIFTNNQFTEYFDESRLVKFFEKIFNGPSESRSKGIRKYIGLSLRFNKMIYSRIKKKLGYTGRVWY</sequence>
<dbReference type="OrthoDB" id="9791032at2"/>
<dbReference type="PANTHER" id="PTHR11929:SF194">
    <property type="entry name" value="ALPHA-(1,3)-FUCOSYLTRANSFERASE 10"/>
    <property type="match status" value="1"/>
</dbReference>
<dbReference type="EMBL" id="AAXU02000001">
    <property type="protein sequence ID" value="EAZ82446.1"/>
    <property type="molecule type" value="Genomic_DNA"/>
</dbReference>
<dbReference type="InterPro" id="IPR038577">
    <property type="entry name" value="GT10-like_C_sf"/>
</dbReference>
<dbReference type="RefSeq" id="WP_008200114.1">
    <property type="nucleotide sequence ID" value="NZ_CM001023.1"/>
</dbReference>
<keyword evidence="7" id="KW-1185">Reference proteome</keyword>
<dbReference type="InterPro" id="IPR041058">
    <property type="entry name" value="FucT_N"/>
</dbReference>
<evidence type="ECO:0000256" key="3">
    <source>
        <dbReference type="ARBA" id="ARBA00022679"/>
    </source>
</evidence>
<dbReference type="SUPFAM" id="SSF53756">
    <property type="entry name" value="UDP-Glycosyltransferase/glycogen phosphorylase"/>
    <property type="match status" value="1"/>
</dbReference>
<evidence type="ECO:0000313" key="6">
    <source>
        <dbReference type="EMBL" id="EAZ82446.1"/>
    </source>
</evidence>
<dbReference type="GO" id="GO:0008417">
    <property type="term" value="F:fucosyltransferase activity"/>
    <property type="evidence" value="ECO:0007669"/>
    <property type="project" value="InterPro"/>
</dbReference>
<dbReference type="Pfam" id="PF00852">
    <property type="entry name" value="Glyco_transf_10"/>
    <property type="match status" value="1"/>
</dbReference>
<reference evidence="6 7" key="1">
    <citation type="journal article" date="2011" name="J. Bacteriol.">
        <title>Complete genome sequence of Algoriphagus sp. PR1, bacterial prey of a colony-forming choanoflagellate.</title>
        <authorList>
            <person name="Alegado R.A."/>
            <person name="Ferriera S."/>
            <person name="Nusbaum C."/>
            <person name="Young S.K."/>
            <person name="Zeng Q."/>
            <person name="Imamovic A."/>
            <person name="Fairclough S.R."/>
            <person name="King N."/>
        </authorList>
    </citation>
    <scope>NUCLEOTIDE SEQUENCE [LARGE SCALE GENOMIC DNA]</scope>
    <source>
        <strain evidence="6 7">PR1</strain>
    </source>
</reference>
<gene>
    <name evidence="6" type="ORF">ALPR1_09535</name>
</gene>
<feature type="domain" description="Fucosyltransferase C-terminal" evidence="4">
    <location>
        <begin position="117"/>
        <end position="247"/>
    </location>
</feature>
<keyword evidence="3" id="KW-0808">Transferase</keyword>
<evidence type="ECO:0000259" key="5">
    <source>
        <dbReference type="Pfam" id="PF18025"/>
    </source>
</evidence>
<evidence type="ECO:0000256" key="1">
    <source>
        <dbReference type="ARBA" id="ARBA00008919"/>
    </source>
</evidence>
<name>A3HRH8_9BACT</name>
<dbReference type="GO" id="GO:0016020">
    <property type="term" value="C:membrane"/>
    <property type="evidence" value="ECO:0007669"/>
    <property type="project" value="InterPro"/>
</dbReference>
<proteinExistence type="inferred from homology"/>
<comment type="caution">
    <text evidence="6">The sequence shown here is derived from an EMBL/GenBank/DDBJ whole genome shotgun (WGS) entry which is preliminary data.</text>
</comment>
<dbReference type="PANTHER" id="PTHR11929">
    <property type="entry name" value="ALPHA- 1,3 -FUCOSYLTRANSFERASE"/>
    <property type="match status" value="1"/>
</dbReference>
<dbReference type="Pfam" id="PF18025">
    <property type="entry name" value="FucT_N"/>
    <property type="match status" value="1"/>
</dbReference>
<dbReference type="InterPro" id="IPR055270">
    <property type="entry name" value="Glyco_tran_10_C"/>
</dbReference>
<evidence type="ECO:0000256" key="2">
    <source>
        <dbReference type="ARBA" id="ARBA00022676"/>
    </source>
</evidence>